<sequence length="136" mass="14880">MIYVHAKGMIVDDEYGLMGSANINQRSMAGTKDTEIAMGAYQPHHTLTNKGRHPRGQEMSSVEPSDLECVNNVNKVAEGNWKNFINLEFSELQGHLIKYVESEGKVSSLPDYDSFPDAGGKIIGAHSMALPDSLPT</sequence>
<dbReference type="Proteomes" id="UP000266723">
    <property type="component" value="Unassembled WGS sequence"/>
</dbReference>
<evidence type="ECO:0000256" key="5">
    <source>
        <dbReference type="ARBA" id="ARBA00022801"/>
    </source>
</evidence>
<protein>
    <recommendedName>
        <fullName evidence="2">phospholipase D</fullName>
        <ecNumber evidence="2">3.1.4.4</ecNumber>
    </recommendedName>
</protein>
<evidence type="ECO:0000313" key="11">
    <source>
        <dbReference type="EMBL" id="KAF3606749.1"/>
    </source>
</evidence>
<dbReference type="InterPro" id="IPR001736">
    <property type="entry name" value="PLipase_D/transphosphatidylase"/>
</dbReference>
<keyword evidence="4" id="KW-0677">Repeat</keyword>
<dbReference type="SMART" id="SM00155">
    <property type="entry name" value="PLDc"/>
    <property type="match status" value="1"/>
</dbReference>
<dbReference type="Pfam" id="PF00614">
    <property type="entry name" value="PLDc"/>
    <property type="match status" value="1"/>
</dbReference>
<dbReference type="EMBL" id="QGKV02000297">
    <property type="protein sequence ID" value="KAF3606749.1"/>
    <property type="molecule type" value="Genomic_DNA"/>
</dbReference>
<feature type="region of interest" description="Disordered" evidence="9">
    <location>
        <begin position="45"/>
        <end position="64"/>
    </location>
</feature>
<evidence type="ECO:0000259" key="10">
    <source>
        <dbReference type="PROSITE" id="PS50035"/>
    </source>
</evidence>
<keyword evidence="8" id="KW-0443">Lipid metabolism</keyword>
<dbReference type="PANTHER" id="PTHR18896:SF86">
    <property type="entry name" value="PHOSPHOLIPASE D DELTA"/>
    <property type="match status" value="1"/>
</dbReference>
<reference evidence="11 12" key="1">
    <citation type="journal article" date="2020" name="BMC Genomics">
        <title>Intraspecific diversification of the crop wild relative Brassica cretica Lam. using demographic model selection.</title>
        <authorList>
            <person name="Kioukis A."/>
            <person name="Michalopoulou V.A."/>
            <person name="Briers L."/>
            <person name="Pirintsos S."/>
            <person name="Studholme D.J."/>
            <person name="Pavlidis P."/>
            <person name="Sarris P.F."/>
        </authorList>
    </citation>
    <scope>NUCLEOTIDE SEQUENCE [LARGE SCALE GENOMIC DNA]</scope>
    <source>
        <strain evidence="12">cv. PFS-1207/04</strain>
    </source>
</reference>
<keyword evidence="5" id="KW-0378">Hydrolase</keyword>
<dbReference type="EC" id="3.1.4.4" evidence="2"/>
<comment type="caution">
    <text evidence="11">The sequence shown here is derived from an EMBL/GenBank/DDBJ whole genome shotgun (WGS) entry which is preliminary data.</text>
</comment>
<dbReference type="Gene3D" id="3.30.870.10">
    <property type="entry name" value="Endonuclease Chain A"/>
    <property type="match status" value="1"/>
</dbReference>
<dbReference type="InterPro" id="IPR015679">
    <property type="entry name" value="PLipase_D_fam"/>
</dbReference>
<dbReference type="PROSITE" id="PS50035">
    <property type="entry name" value="PLD"/>
    <property type="match status" value="1"/>
</dbReference>
<gene>
    <name evidence="11" type="ORF">DY000_02048688</name>
</gene>
<evidence type="ECO:0000256" key="8">
    <source>
        <dbReference type="ARBA" id="ARBA00023098"/>
    </source>
</evidence>
<keyword evidence="12" id="KW-1185">Reference proteome</keyword>
<evidence type="ECO:0000256" key="1">
    <source>
        <dbReference type="ARBA" id="ARBA00000798"/>
    </source>
</evidence>
<evidence type="ECO:0000256" key="2">
    <source>
        <dbReference type="ARBA" id="ARBA00012027"/>
    </source>
</evidence>
<feature type="domain" description="PLD phosphodiesterase" evidence="10">
    <location>
        <begin position="1"/>
        <end position="27"/>
    </location>
</feature>
<dbReference type="SUPFAM" id="SSF56024">
    <property type="entry name" value="Phospholipase D/nuclease"/>
    <property type="match status" value="1"/>
</dbReference>
<accession>A0ABQ7ET29</accession>
<organism evidence="11 12">
    <name type="scientific">Brassica cretica</name>
    <name type="common">Mustard</name>
    <dbReference type="NCBI Taxonomy" id="69181"/>
    <lineage>
        <taxon>Eukaryota</taxon>
        <taxon>Viridiplantae</taxon>
        <taxon>Streptophyta</taxon>
        <taxon>Embryophyta</taxon>
        <taxon>Tracheophyta</taxon>
        <taxon>Spermatophyta</taxon>
        <taxon>Magnoliopsida</taxon>
        <taxon>eudicotyledons</taxon>
        <taxon>Gunneridae</taxon>
        <taxon>Pentapetalae</taxon>
        <taxon>rosids</taxon>
        <taxon>malvids</taxon>
        <taxon>Brassicales</taxon>
        <taxon>Brassicaceae</taxon>
        <taxon>Brassiceae</taxon>
        <taxon>Brassica</taxon>
    </lineage>
</organism>
<evidence type="ECO:0000256" key="4">
    <source>
        <dbReference type="ARBA" id="ARBA00022737"/>
    </source>
</evidence>
<evidence type="ECO:0000256" key="6">
    <source>
        <dbReference type="ARBA" id="ARBA00022837"/>
    </source>
</evidence>
<evidence type="ECO:0000313" key="12">
    <source>
        <dbReference type="Proteomes" id="UP000266723"/>
    </source>
</evidence>
<dbReference type="Pfam" id="PF12357">
    <property type="entry name" value="PLD_C"/>
    <property type="match status" value="1"/>
</dbReference>
<evidence type="ECO:0000256" key="9">
    <source>
        <dbReference type="SAM" id="MobiDB-lite"/>
    </source>
</evidence>
<evidence type="ECO:0000256" key="7">
    <source>
        <dbReference type="ARBA" id="ARBA00022963"/>
    </source>
</evidence>
<comment type="catalytic activity">
    <reaction evidence="1">
        <text>a 1,2-diacyl-sn-glycero-3-phosphocholine + H2O = a 1,2-diacyl-sn-glycero-3-phosphate + choline + H(+)</text>
        <dbReference type="Rhea" id="RHEA:14445"/>
        <dbReference type="ChEBI" id="CHEBI:15354"/>
        <dbReference type="ChEBI" id="CHEBI:15377"/>
        <dbReference type="ChEBI" id="CHEBI:15378"/>
        <dbReference type="ChEBI" id="CHEBI:57643"/>
        <dbReference type="ChEBI" id="CHEBI:58608"/>
        <dbReference type="EC" id="3.1.4.4"/>
    </reaction>
</comment>
<keyword evidence="3" id="KW-0479">Metal-binding</keyword>
<keyword evidence="7" id="KW-0442">Lipid degradation</keyword>
<keyword evidence="6" id="KW-0106">Calcium</keyword>
<proteinExistence type="predicted"/>
<name>A0ABQ7ET29_BRACR</name>
<dbReference type="InterPro" id="IPR024632">
    <property type="entry name" value="PLipase_D_C"/>
</dbReference>
<dbReference type="PANTHER" id="PTHR18896">
    <property type="entry name" value="PHOSPHOLIPASE D"/>
    <property type="match status" value="1"/>
</dbReference>
<evidence type="ECO:0000256" key="3">
    <source>
        <dbReference type="ARBA" id="ARBA00022723"/>
    </source>
</evidence>